<reference evidence="1 2" key="1">
    <citation type="submission" date="2013-09" db="EMBL/GenBank/DDBJ databases">
        <title>Whole genome shotgun sequence of Vibrio ezurae NBRC 102218.</title>
        <authorList>
            <person name="Yoshida I."/>
            <person name="Hosoyama A."/>
            <person name="Numata M."/>
            <person name="Hashimoto M."/>
            <person name="Hosoyama Y."/>
            <person name="Tsuchikane K."/>
            <person name="Noguchi M."/>
            <person name="Hirakata S."/>
            <person name="Ichikawa N."/>
            <person name="Ohji S."/>
            <person name="Yamazoe A."/>
            <person name="Fujita N."/>
        </authorList>
    </citation>
    <scope>NUCLEOTIDE SEQUENCE [LARGE SCALE GENOMIC DNA]</scope>
    <source>
        <strain evidence="1 2">NBRC 102218</strain>
    </source>
</reference>
<protein>
    <recommendedName>
        <fullName evidence="3">Glycosyltransferase</fullName>
    </recommendedName>
</protein>
<dbReference type="InterPro" id="IPR005262">
    <property type="entry name" value="MJ1255-like"/>
</dbReference>
<dbReference type="Pfam" id="PF13528">
    <property type="entry name" value="Glyco_trans_1_3"/>
    <property type="match status" value="1"/>
</dbReference>
<dbReference type="RefSeq" id="WP_021712453.1">
    <property type="nucleotide sequence ID" value="NZ_BATM01000005.1"/>
</dbReference>
<proteinExistence type="predicted"/>
<dbReference type="SUPFAM" id="SSF53756">
    <property type="entry name" value="UDP-Glycosyltransferase/glycogen phosphorylase"/>
    <property type="match status" value="1"/>
</dbReference>
<keyword evidence="2" id="KW-1185">Reference proteome</keyword>
<dbReference type="Proteomes" id="UP000016562">
    <property type="component" value="Unassembled WGS sequence"/>
</dbReference>
<dbReference type="STRING" id="1219080.VEZ01S_05_01190"/>
<accession>U3AYC8</accession>
<name>U3AYC8_9VIBR</name>
<comment type="caution">
    <text evidence="1">The sequence shown here is derived from an EMBL/GenBank/DDBJ whole genome shotgun (WGS) entry which is preliminary data.</text>
</comment>
<sequence length="357" mass="40484">MKILYGVQGTGNGHIARARAMAEAFKNRDGIQVDFVFSGREKEKYFSMEAFNGYRAFSGLTFNSNSGKVDYLKTATNNNLVELLQDINTLDVKSYDLVLNDFEPISAWAAKRHKVPCIGISHQNAFRYQVPKKGYGLMDKTIIHHFAPSDFQLGLHWYHFDQPILPPIVHSGGAHHGVESSSAGQDFILVYLPFENLKQVAELLQRLSDYTFCCYHPDIKEEYDLDNVQFRPLSFTHFQRDLVRCQGVIANGGFELPSEALSLGKKLLLKPLSGQFEQQSNVATLEYLGLGSAMFVLEPSIIRKWLEEEKPDPIHYPDVAGAISDWVLEGDWDQQTQLSQNLWKQVSFPSHITHLLD</sequence>
<dbReference type="NCBIfam" id="TIGR00661">
    <property type="entry name" value="MJ1255"/>
    <property type="match status" value="1"/>
</dbReference>
<organism evidence="1 2">
    <name type="scientific">Vibrio ezurae NBRC 102218</name>
    <dbReference type="NCBI Taxonomy" id="1219080"/>
    <lineage>
        <taxon>Bacteria</taxon>
        <taxon>Pseudomonadati</taxon>
        <taxon>Pseudomonadota</taxon>
        <taxon>Gammaproteobacteria</taxon>
        <taxon>Vibrionales</taxon>
        <taxon>Vibrionaceae</taxon>
        <taxon>Vibrio</taxon>
    </lineage>
</organism>
<evidence type="ECO:0000313" key="2">
    <source>
        <dbReference type="Proteomes" id="UP000016562"/>
    </source>
</evidence>
<gene>
    <name evidence="1" type="ORF">VEZ01S_05_01190</name>
</gene>
<evidence type="ECO:0000313" key="1">
    <source>
        <dbReference type="EMBL" id="GAD78730.1"/>
    </source>
</evidence>
<dbReference type="eggNOG" id="COG4671">
    <property type="taxonomic scope" value="Bacteria"/>
</dbReference>
<dbReference type="OrthoDB" id="9793805at2"/>
<dbReference type="AlphaFoldDB" id="U3AYC8"/>
<evidence type="ECO:0008006" key="3">
    <source>
        <dbReference type="Google" id="ProtNLM"/>
    </source>
</evidence>
<dbReference type="EMBL" id="BATM01000005">
    <property type="protein sequence ID" value="GAD78730.1"/>
    <property type="molecule type" value="Genomic_DNA"/>
</dbReference>